<dbReference type="InterPro" id="IPR036383">
    <property type="entry name" value="TSP1_rpt_sf"/>
</dbReference>
<dbReference type="InterPro" id="IPR044004">
    <property type="entry name" value="TSP1_spondin_dom"/>
</dbReference>
<reference evidence="6" key="3">
    <citation type="submission" date="2025-09" db="UniProtKB">
        <authorList>
            <consortium name="Ensembl"/>
        </authorList>
    </citation>
    <scope>IDENTIFICATION</scope>
</reference>
<dbReference type="GeneID" id="102362214"/>
<evidence type="ECO:0000259" key="5">
    <source>
        <dbReference type="PROSITE" id="PS50958"/>
    </source>
</evidence>
<dbReference type="InterPro" id="IPR000884">
    <property type="entry name" value="TSP1_rpt"/>
</dbReference>
<sequence length="269" mass="30098">MGSERLVALHLLLVGVLRLGAPAEGGCVETRKCCRGRDVGCSAAGWRLDRVFGTCFCDEACKMTGDCCYDYAQACPVTPCIVSEWSHWSGCAEQCRPTVRIRRRNILQEPLNGGDPCPLLEEKAGCLEYLSYQGQYCGHSHVPAFITSSEYSKGRKRRSLSAALSSVAEEPEYCMEYKIESLTHHCNTENRPFARWMQYLREGYTVCVLCQSPAMNPENHHCYGDGAHSDGNGLLHWQAVGNIRCRGTWKKVRRVEQCSCPPVHSFVFT</sequence>
<dbReference type="EMBL" id="AFYH01043052">
    <property type="status" value="NOT_ANNOTATED_CDS"/>
    <property type="molecule type" value="Genomic_DNA"/>
</dbReference>
<keyword evidence="3" id="KW-0325">Glycoprotein</keyword>
<dbReference type="PROSITE" id="PS00524">
    <property type="entry name" value="SMB_1"/>
    <property type="match status" value="1"/>
</dbReference>
<dbReference type="HOGENOM" id="CLU_058116_1_1_1"/>
<name>H3A997_LATCH</name>
<dbReference type="Gene3D" id="2.20.100.10">
    <property type="entry name" value="Thrombospondin type-1 (TSP1) repeat"/>
    <property type="match status" value="1"/>
</dbReference>
<dbReference type="FunFam" id="2.20.100.10:FF:000019">
    <property type="entry name" value="Thrombospondin type 1 domain containing 7A"/>
    <property type="match status" value="1"/>
</dbReference>
<dbReference type="Pfam" id="PF19028">
    <property type="entry name" value="TSP1_spondin"/>
    <property type="match status" value="1"/>
</dbReference>
<evidence type="ECO:0000256" key="1">
    <source>
        <dbReference type="ARBA" id="ARBA00022729"/>
    </source>
</evidence>
<dbReference type="SUPFAM" id="SSF82895">
    <property type="entry name" value="TSP-1 type 1 repeat"/>
    <property type="match status" value="1"/>
</dbReference>
<dbReference type="EMBL" id="AFYH01043053">
    <property type="status" value="NOT_ANNOTATED_CDS"/>
    <property type="molecule type" value="Genomic_DNA"/>
</dbReference>
<evidence type="ECO:0000313" key="6">
    <source>
        <dbReference type="Ensembl" id="ENSLACP00000006218.1"/>
    </source>
</evidence>
<dbReference type="InterPro" id="IPR039942">
    <property type="entry name" value="SBSPO"/>
</dbReference>
<reference evidence="6" key="2">
    <citation type="submission" date="2025-08" db="UniProtKB">
        <authorList>
            <consortium name="Ensembl"/>
        </authorList>
    </citation>
    <scope>IDENTIFICATION</scope>
</reference>
<evidence type="ECO:0000256" key="3">
    <source>
        <dbReference type="ARBA" id="ARBA00023180"/>
    </source>
</evidence>
<dbReference type="Pfam" id="PF25031">
    <property type="entry name" value="SBSPON_C"/>
    <property type="match status" value="1"/>
</dbReference>
<dbReference type="InParanoid" id="H3A997"/>
<dbReference type="PANTHER" id="PTHR20920">
    <property type="entry name" value="RPE-SPONDIN"/>
    <property type="match status" value="1"/>
</dbReference>
<dbReference type="SUPFAM" id="SSF90188">
    <property type="entry name" value="Somatomedin B domain"/>
    <property type="match status" value="1"/>
</dbReference>
<dbReference type="Ensembl" id="ENSLACT00000006270.1">
    <property type="protein sequence ID" value="ENSLACP00000006218.1"/>
    <property type="gene ID" value="ENSLACG00000005515.1"/>
</dbReference>
<organism evidence="6 7">
    <name type="scientific">Latimeria chalumnae</name>
    <name type="common">Coelacanth</name>
    <dbReference type="NCBI Taxonomy" id="7897"/>
    <lineage>
        <taxon>Eukaryota</taxon>
        <taxon>Metazoa</taxon>
        <taxon>Chordata</taxon>
        <taxon>Craniata</taxon>
        <taxon>Vertebrata</taxon>
        <taxon>Euteleostomi</taxon>
        <taxon>Coelacanthiformes</taxon>
        <taxon>Coelacanthidae</taxon>
        <taxon>Latimeria</taxon>
    </lineage>
</organism>
<accession>H3A997</accession>
<feature type="signal peptide" evidence="4">
    <location>
        <begin position="1"/>
        <end position="25"/>
    </location>
</feature>
<dbReference type="OMA" id="QAASPQW"/>
<keyword evidence="1 4" id="KW-0732">Signal</keyword>
<keyword evidence="2" id="KW-1015">Disulfide bond</keyword>
<dbReference type="AlphaFoldDB" id="H3A997"/>
<dbReference type="EMBL" id="AFYH01043054">
    <property type="status" value="NOT_ANNOTATED_CDS"/>
    <property type="molecule type" value="Genomic_DNA"/>
</dbReference>
<dbReference type="OrthoDB" id="98591at2759"/>
<evidence type="ECO:0000256" key="4">
    <source>
        <dbReference type="SAM" id="SignalP"/>
    </source>
</evidence>
<dbReference type="PROSITE" id="PS50092">
    <property type="entry name" value="TSP1"/>
    <property type="match status" value="1"/>
</dbReference>
<gene>
    <name evidence="6" type="primary">SBSPON</name>
</gene>
<dbReference type="STRING" id="7897.ENSLACP00000006218"/>
<dbReference type="Bgee" id="ENSLACG00000005515">
    <property type="expression patterns" value="Expressed in pectoral fin and 5 other cell types or tissues"/>
</dbReference>
<proteinExistence type="predicted"/>
<dbReference type="GeneTree" id="ENSGT00390000008325"/>
<dbReference type="PANTHER" id="PTHR20920:SF2">
    <property type="entry name" value="SOMATOMEDIN-B AND THROMBOSPONDIN TYPE-1 DOMAIN-CONTAINING PROTEIN"/>
    <property type="match status" value="1"/>
</dbReference>
<keyword evidence="7" id="KW-1185">Reference proteome</keyword>
<dbReference type="InterPro" id="IPR056801">
    <property type="entry name" value="SBSPON_C"/>
</dbReference>
<feature type="chain" id="PRO_5003579343" evidence="4">
    <location>
        <begin position="26"/>
        <end position="269"/>
    </location>
</feature>
<dbReference type="EMBL" id="AFYH01043051">
    <property type="status" value="NOT_ANNOTATED_CDS"/>
    <property type="molecule type" value="Genomic_DNA"/>
</dbReference>
<reference evidence="7" key="1">
    <citation type="submission" date="2011-08" db="EMBL/GenBank/DDBJ databases">
        <title>The draft genome of Latimeria chalumnae.</title>
        <authorList>
            <person name="Di Palma F."/>
            <person name="Alfoldi J."/>
            <person name="Johnson J."/>
            <person name="Berlin A."/>
            <person name="Gnerre S."/>
            <person name="Jaffe D."/>
            <person name="MacCallum I."/>
            <person name="Young S."/>
            <person name="Walker B.J."/>
            <person name="Lander E."/>
            <person name="Lindblad-Toh K."/>
        </authorList>
    </citation>
    <scope>NUCLEOTIDE SEQUENCE [LARGE SCALE GENOMIC DNA]</scope>
    <source>
        <strain evidence="7">Wild caught</strain>
    </source>
</reference>
<evidence type="ECO:0000256" key="2">
    <source>
        <dbReference type="ARBA" id="ARBA00023157"/>
    </source>
</evidence>
<dbReference type="KEGG" id="lcm:102362214"/>
<feature type="domain" description="SMB" evidence="5">
    <location>
        <begin position="29"/>
        <end position="80"/>
    </location>
</feature>
<dbReference type="PROSITE" id="PS50958">
    <property type="entry name" value="SMB_2"/>
    <property type="match status" value="1"/>
</dbReference>
<dbReference type="Proteomes" id="UP000008672">
    <property type="component" value="Unassembled WGS sequence"/>
</dbReference>
<dbReference type="FunCoup" id="H3A997">
    <property type="interactions" value="22"/>
</dbReference>
<dbReference type="InterPro" id="IPR036024">
    <property type="entry name" value="Somatomedin_B-like_dom_sf"/>
</dbReference>
<protein>
    <submittedName>
        <fullName evidence="6">Somatomedin B and thrombospondin type 1 domain containing</fullName>
    </submittedName>
</protein>
<dbReference type="InterPro" id="IPR001212">
    <property type="entry name" value="Somatomedin_B_dom"/>
</dbReference>
<dbReference type="eggNOG" id="ENOG502QV8I">
    <property type="taxonomic scope" value="Eukaryota"/>
</dbReference>
<evidence type="ECO:0000313" key="7">
    <source>
        <dbReference type="Proteomes" id="UP000008672"/>
    </source>
</evidence>